<proteinExistence type="predicted"/>
<reference evidence="3 4" key="1">
    <citation type="submission" date="2013-02" db="EMBL/GenBank/DDBJ databases">
        <title>The Genome Sequence of Acinetobacter sp. NIPH 809.</title>
        <authorList>
            <consortium name="The Broad Institute Genome Sequencing Platform"/>
            <consortium name="The Broad Institute Genome Sequencing Center for Infectious Disease"/>
            <person name="Cerqueira G."/>
            <person name="Feldgarden M."/>
            <person name="Courvalin P."/>
            <person name="Perichon B."/>
            <person name="Grillot-Courvalin C."/>
            <person name="Clermont D."/>
            <person name="Rocha E."/>
            <person name="Yoon E.-J."/>
            <person name="Nemec A."/>
            <person name="Walker B."/>
            <person name="Young S.K."/>
            <person name="Zeng Q."/>
            <person name="Gargeya S."/>
            <person name="Fitzgerald M."/>
            <person name="Haas B."/>
            <person name="Abouelleil A."/>
            <person name="Alvarado L."/>
            <person name="Arachchi H.M."/>
            <person name="Berlin A.M."/>
            <person name="Chapman S.B."/>
            <person name="Dewar J."/>
            <person name="Goldberg J."/>
            <person name="Griggs A."/>
            <person name="Gujja S."/>
            <person name="Hansen M."/>
            <person name="Howarth C."/>
            <person name="Imamovic A."/>
            <person name="Larimer J."/>
            <person name="McCowan C."/>
            <person name="Murphy C."/>
            <person name="Neiman D."/>
            <person name="Pearson M."/>
            <person name="Priest M."/>
            <person name="Roberts A."/>
            <person name="Saif S."/>
            <person name="Shea T."/>
            <person name="Sisk P."/>
            <person name="Sykes S."/>
            <person name="Wortman J."/>
            <person name="Nusbaum C."/>
            <person name="Birren B."/>
        </authorList>
    </citation>
    <scope>NUCLEOTIDE SEQUENCE [LARGE SCALE GENOMIC DNA]</scope>
    <source>
        <strain evidence="3 4">NIPH 809</strain>
    </source>
</reference>
<keyword evidence="2" id="KW-0472">Membrane</keyword>
<protein>
    <recommendedName>
        <fullName evidence="5">Chromosome partition protein Smc</fullName>
    </recommendedName>
</protein>
<feature type="transmembrane region" description="Helical" evidence="2">
    <location>
        <begin position="180"/>
        <end position="202"/>
    </location>
</feature>
<evidence type="ECO:0000256" key="1">
    <source>
        <dbReference type="SAM" id="Coils"/>
    </source>
</evidence>
<dbReference type="RefSeq" id="WP_004651982.1">
    <property type="nucleotide sequence ID" value="NZ_KB849177.1"/>
</dbReference>
<dbReference type="Proteomes" id="UP000013034">
    <property type="component" value="Unassembled WGS sequence"/>
</dbReference>
<comment type="caution">
    <text evidence="3">The sequence shown here is derived from an EMBL/GenBank/DDBJ whole genome shotgun (WGS) entry which is preliminary data.</text>
</comment>
<organism evidence="3 4">
    <name type="scientific">Acinetobacter proteolyticus</name>
    <dbReference type="NCBI Taxonomy" id="1776741"/>
    <lineage>
        <taxon>Bacteria</taxon>
        <taxon>Pseudomonadati</taxon>
        <taxon>Pseudomonadota</taxon>
        <taxon>Gammaproteobacteria</taxon>
        <taxon>Moraxellales</taxon>
        <taxon>Moraxellaceae</taxon>
        <taxon>Acinetobacter</taxon>
    </lineage>
</organism>
<feature type="coiled-coil region" evidence="1">
    <location>
        <begin position="358"/>
        <end position="413"/>
    </location>
</feature>
<evidence type="ECO:0000256" key="2">
    <source>
        <dbReference type="SAM" id="Phobius"/>
    </source>
</evidence>
<name>A0ABN0JJ34_9GAMM</name>
<gene>
    <name evidence="3" type="ORF">F993_00059</name>
</gene>
<dbReference type="EMBL" id="APOI01000002">
    <property type="protein sequence ID" value="ENU25285.1"/>
    <property type="molecule type" value="Genomic_DNA"/>
</dbReference>
<evidence type="ECO:0000313" key="3">
    <source>
        <dbReference type="EMBL" id="ENU25285.1"/>
    </source>
</evidence>
<feature type="coiled-coil region" evidence="1">
    <location>
        <begin position="299"/>
        <end position="333"/>
    </location>
</feature>
<keyword evidence="2" id="KW-0812">Transmembrane</keyword>
<keyword evidence="2" id="KW-1133">Transmembrane helix</keyword>
<feature type="transmembrane region" description="Helical" evidence="2">
    <location>
        <begin position="6"/>
        <end position="26"/>
    </location>
</feature>
<keyword evidence="1" id="KW-0175">Coiled coil</keyword>
<keyword evidence="4" id="KW-1185">Reference proteome</keyword>
<accession>A0ABN0JJ34</accession>
<evidence type="ECO:0008006" key="5">
    <source>
        <dbReference type="Google" id="ProtNLM"/>
    </source>
</evidence>
<evidence type="ECO:0000313" key="4">
    <source>
        <dbReference type="Proteomes" id="UP000013034"/>
    </source>
</evidence>
<sequence>MIKKYSLALLCLTITILIIFYVTYFNQQRYYEIQEKNRIGGFELLLEAKSETNKVCLKYSTKHDCYQSFIKSLEHLNPRGSVQLANSKHQIIQVWDNERHKDDRENVSVSKTFTEFDSKPVVTLSKLTRHQNLYKSSFNAMFFSILDYSEALYAHVNGLPSAFGEMTPYTFAKYVAWGRFYPILPIWIIALGLLGYILTLLFKNIGFNHSIKNLQEEIINKEKTLRSMHDESELIKTDFSKLHKESTENLKILNHEKLEYTNKINALGLKLSEIHQDRIVLLNQIQSFEMQNRINTEEKERLQKSLEHQRNILEKLEKQNKDLEQNISNNSSFMEEFNLAKNELAALESLYAASKNTELDLSKKLDDLNQEMSNLNNKLATSESQKVAMISKVDNKESELKDYLEYVSDMENQFKLQLETKNQEVEVLKSGILDLQSHKADLQYELDKLSGTDTSSRKIYNILISNPDLPKSKSYEYSEPEHHSKAYLKSIQSSFNSQKNNKIGNLITDLRGTKFNSKTPNTLRIVYNYAVSPDITRSGYGLVAVEKVHGYAAYLHLTARDPSEAMLAAKAIQTYCSIFKGYRIIPLND</sequence>